<dbReference type="InterPro" id="IPR003661">
    <property type="entry name" value="HisK_dim/P_dom"/>
</dbReference>
<dbReference type="SMART" id="SM00388">
    <property type="entry name" value="HisKA"/>
    <property type="match status" value="1"/>
</dbReference>
<dbReference type="Gene3D" id="3.30.565.10">
    <property type="entry name" value="Histidine kinase-like ATPase, C-terminal domain"/>
    <property type="match status" value="1"/>
</dbReference>
<dbReference type="EC" id="2.7.13.3" evidence="2"/>
<name>A0ABW5N650_9FLAO</name>
<reference evidence="12" key="1">
    <citation type="journal article" date="2019" name="Int. J. Syst. Evol. Microbiol.">
        <title>The Global Catalogue of Microorganisms (GCM) 10K type strain sequencing project: providing services to taxonomists for standard genome sequencing and annotation.</title>
        <authorList>
            <consortium name="The Broad Institute Genomics Platform"/>
            <consortium name="The Broad Institute Genome Sequencing Center for Infectious Disease"/>
            <person name="Wu L."/>
            <person name="Ma J."/>
        </authorList>
    </citation>
    <scope>NUCLEOTIDE SEQUENCE [LARGE SCALE GENOMIC DNA]</scope>
    <source>
        <strain evidence="12">KCTC 42423</strain>
    </source>
</reference>
<dbReference type="Pfam" id="PF02518">
    <property type="entry name" value="HATPase_c"/>
    <property type="match status" value="1"/>
</dbReference>
<dbReference type="SUPFAM" id="SSF48452">
    <property type="entry name" value="TPR-like"/>
    <property type="match status" value="1"/>
</dbReference>
<dbReference type="InterPro" id="IPR004358">
    <property type="entry name" value="Sig_transdc_His_kin-like_C"/>
</dbReference>
<dbReference type="SUPFAM" id="SSF55874">
    <property type="entry name" value="ATPase domain of HSP90 chaperone/DNA topoisomerase II/histidine kinase"/>
    <property type="match status" value="1"/>
</dbReference>
<dbReference type="InterPro" id="IPR003594">
    <property type="entry name" value="HATPase_dom"/>
</dbReference>
<dbReference type="SUPFAM" id="SSF52172">
    <property type="entry name" value="CheY-like"/>
    <property type="match status" value="1"/>
</dbReference>
<evidence type="ECO:0000259" key="10">
    <source>
        <dbReference type="PROSITE" id="PS50110"/>
    </source>
</evidence>
<dbReference type="InterPro" id="IPR036097">
    <property type="entry name" value="HisK_dim/P_sf"/>
</dbReference>
<proteinExistence type="predicted"/>
<dbReference type="Gene3D" id="1.10.287.130">
    <property type="match status" value="1"/>
</dbReference>
<evidence type="ECO:0000256" key="7">
    <source>
        <dbReference type="SAM" id="Coils"/>
    </source>
</evidence>
<keyword evidence="5" id="KW-0418">Kinase</keyword>
<dbReference type="Proteomes" id="UP001597459">
    <property type="component" value="Unassembled WGS sequence"/>
</dbReference>
<dbReference type="PANTHER" id="PTHR43047">
    <property type="entry name" value="TWO-COMPONENT HISTIDINE PROTEIN KINASE"/>
    <property type="match status" value="1"/>
</dbReference>
<organism evidence="11 12">
    <name type="scientific">Aquimarina hainanensis</name>
    <dbReference type="NCBI Taxonomy" id="1578017"/>
    <lineage>
        <taxon>Bacteria</taxon>
        <taxon>Pseudomonadati</taxon>
        <taxon>Bacteroidota</taxon>
        <taxon>Flavobacteriia</taxon>
        <taxon>Flavobacteriales</taxon>
        <taxon>Flavobacteriaceae</taxon>
        <taxon>Aquimarina</taxon>
    </lineage>
</organism>
<keyword evidence="8" id="KW-1133">Transmembrane helix</keyword>
<evidence type="ECO:0000256" key="3">
    <source>
        <dbReference type="ARBA" id="ARBA00022553"/>
    </source>
</evidence>
<dbReference type="PANTHER" id="PTHR43047:SF64">
    <property type="entry name" value="HISTIDINE KINASE CONTAINING CHEY-HOMOLOGOUS RECEIVER DOMAIN AND PAS DOMAIN-RELATED"/>
    <property type="match status" value="1"/>
</dbReference>
<keyword evidence="3 6" id="KW-0597">Phosphoprotein</keyword>
<evidence type="ECO:0000313" key="12">
    <source>
        <dbReference type="Proteomes" id="UP001597459"/>
    </source>
</evidence>
<dbReference type="PRINTS" id="PR00344">
    <property type="entry name" value="BCTRLSENSOR"/>
</dbReference>
<comment type="caution">
    <text evidence="11">The sequence shown here is derived from an EMBL/GenBank/DDBJ whole genome shotgun (WGS) entry which is preliminary data.</text>
</comment>
<evidence type="ECO:0000256" key="8">
    <source>
        <dbReference type="SAM" id="Phobius"/>
    </source>
</evidence>
<dbReference type="InterPro" id="IPR036890">
    <property type="entry name" value="HATPase_C_sf"/>
</dbReference>
<keyword evidence="4" id="KW-0808">Transferase</keyword>
<dbReference type="EMBL" id="JBHULX010000004">
    <property type="protein sequence ID" value="MFD2590651.1"/>
    <property type="molecule type" value="Genomic_DNA"/>
</dbReference>
<comment type="catalytic activity">
    <reaction evidence="1">
        <text>ATP + protein L-histidine = ADP + protein N-phospho-L-histidine.</text>
        <dbReference type="EC" id="2.7.13.3"/>
    </reaction>
</comment>
<feature type="domain" description="Response regulatory" evidence="10">
    <location>
        <begin position="599"/>
        <end position="713"/>
    </location>
</feature>
<keyword evidence="7" id="KW-0175">Coiled coil</keyword>
<dbReference type="InterPro" id="IPR011006">
    <property type="entry name" value="CheY-like_superfamily"/>
</dbReference>
<dbReference type="SUPFAM" id="SSF47384">
    <property type="entry name" value="Homodimeric domain of signal transducing histidine kinase"/>
    <property type="match status" value="1"/>
</dbReference>
<dbReference type="InterPro" id="IPR011990">
    <property type="entry name" value="TPR-like_helical_dom_sf"/>
</dbReference>
<dbReference type="InterPro" id="IPR001789">
    <property type="entry name" value="Sig_transdc_resp-reg_receiver"/>
</dbReference>
<dbReference type="CDD" id="cd00082">
    <property type="entry name" value="HisKA"/>
    <property type="match status" value="1"/>
</dbReference>
<dbReference type="Gene3D" id="3.40.50.2300">
    <property type="match status" value="1"/>
</dbReference>
<gene>
    <name evidence="11" type="ORF">ACFSTE_07375</name>
</gene>
<dbReference type="PROSITE" id="PS50109">
    <property type="entry name" value="HIS_KIN"/>
    <property type="match status" value="1"/>
</dbReference>
<evidence type="ECO:0000256" key="5">
    <source>
        <dbReference type="ARBA" id="ARBA00022777"/>
    </source>
</evidence>
<dbReference type="CDD" id="cd17546">
    <property type="entry name" value="REC_hyHK_CKI1_RcsC-like"/>
    <property type="match status" value="1"/>
</dbReference>
<feature type="domain" description="Histidine kinase" evidence="9">
    <location>
        <begin position="357"/>
        <end position="577"/>
    </location>
</feature>
<protein>
    <recommendedName>
        <fullName evidence="2">histidine kinase</fullName>
        <ecNumber evidence="2">2.7.13.3</ecNumber>
    </recommendedName>
</protein>
<dbReference type="RefSeq" id="WP_378257312.1">
    <property type="nucleotide sequence ID" value="NZ_JBHSJV010000001.1"/>
</dbReference>
<evidence type="ECO:0000256" key="4">
    <source>
        <dbReference type="ARBA" id="ARBA00022679"/>
    </source>
</evidence>
<evidence type="ECO:0000256" key="6">
    <source>
        <dbReference type="PROSITE-ProRule" id="PRU00169"/>
    </source>
</evidence>
<dbReference type="Pfam" id="PF00512">
    <property type="entry name" value="HisKA"/>
    <property type="match status" value="1"/>
</dbReference>
<dbReference type="SMART" id="SM00387">
    <property type="entry name" value="HATPase_c"/>
    <property type="match status" value="1"/>
</dbReference>
<evidence type="ECO:0000256" key="2">
    <source>
        <dbReference type="ARBA" id="ARBA00012438"/>
    </source>
</evidence>
<dbReference type="SMART" id="SM00448">
    <property type="entry name" value="REC"/>
    <property type="match status" value="1"/>
</dbReference>
<feature type="transmembrane region" description="Helical" evidence="8">
    <location>
        <begin position="297"/>
        <end position="315"/>
    </location>
</feature>
<dbReference type="Gene3D" id="1.25.40.10">
    <property type="entry name" value="Tetratricopeptide repeat domain"/>
    <property type="match status" value="1"/>
</dbReference>
<dbReference type="PROSITE" id="PS50110">
    <property type="entry name" value="RESPONSE_REGULATORY"/>
    <property type="match status" value="1"/>
</dbReference>
<accession>A0ABW5N650</accession>
<keyword evidence="8" id="KW-0472">Membrane</keyword>
<evidence type="ECO:0000259" key="9">
    <source>
        <dbReference type="PROSITE" id="PS50109"/>
    </source>
</evidence>
<keyword evidence="12" id="KW-1185">Reference proteome</keyword>
<keyword evidence="8" id="KW-0812">Transmembrane</keyword>
<evidence type="ECO:0000313" key="11">
    <source>
        <dbReference type="EMBL" id="MFD2590651.1"/>
    </source>
</evidence>
<feature type="modified residue" description="4-aspartylphosphate" evidence="6">
    <location>
        <position position="648"/>
    </location>
</feature>
<dbReference type="Pfam" id="PF00072">
    <property type="entry name" value="Response_reg"/>
    <property type="match status" value="1"/>
</dbReference>
<dbReference type="InterPro" id="IPR005467">
    <property type="entry name" value="His_kinase_dom"/>
</dbReference>
<evidence type="ECO:0000256" key="1">
    <source>
        <dbReference type="ARBA" id="ARBA00000085"/>
    </source>
</evidence>
<sequence length="717" mass="81565">MNALTQDEAISKDSVQKLLEECTSYIVRPEKEYKEKGINLLNLLENLVKQMEDPYLEFLVNKNKIIFAVSNRDPVNLEKYVTRNFELLKRIDDKRELGLNYEALGLLRWLQGKQEEKLQAYIKAEELLREFGKPEDLIDANFNLALSFLKEKAWKKSITYGVASINAIQEVGLKKTQLKHLNIILATAYLNQGKIKEAKERIQVIENDPFYYSDVAYFSGKFNAVKGLYYDKQKAYEKAAYYYGVSSADYARFAEEKSKEVSSFLALENTLKLQEAENQKIRVENELNKERLRSVKYIFILCVITIIVLIVFGVNQFKASRYKSKVNQELSKNYEALVVANKKVDEALQVKSNFMDAVTHELLTPLNTIKGVSFLLQKKERSKAEAHQMKLINVSSDYLLSMIDSVIHLNSLDRGKEQVKKEPFNFKFLLNDLLNSSLLTKNKHDNKVHSDIDVNIPDIVLGDMLKVSQVITHLLDNAFKFTEQGDIYIKAGAKFERNKVAVSCEIKDTGIGISEEEKGDIFTNFSQGSVAVNRLYGGVGLGLSIVKKIIDLLEGEIRVDSEKHKGTTVFVCFVFDKAEGIEEILPGSKEVVHPEEKINVLLVEDNKVNQLITEKIITNYGFRCDSANDGEEAVALAAKNEYALILMDVMMPKMDGFEATKHIKGNNKDIPVVALTALSEELNKKKFNEVGIEEVLNKPVNPEKLYQTIVKYKRSMS</sequence>
<feature type="coiled-coil region" evidence="7">
    <location>
        <begin position="266"/>
        <end position="293"/>
    </location>
</feature>